<proteinExistence type="predicted"/>
<dbReference type="RefSeq" id="WP_089830016.1">
    <property type="nucleotide sequence ID" value="NZ_FNBN01000002.1"/>
</dbReference>
<sequence length="251" mass="28439">MKVLRTGLMILCGFAIFQTATAQEVNDTVKLFAEMKTLQSVYQQKALSFDIRYTYASELHPEQVLDSLSGHADIAGSSYYYQLANTEMTANDKYIVTLFREDKIMYLSKPVALNAADPLEQMRESLKTAGVIRCSVTEKGSVKSIRVGFRQGGPYKEVQMDFDKSSGYLTAMRYVLKTSMLMEANGGANAEAPQEYGEYAIVQSYYDNYKQLSDQQKRFDNTQFFYKEGDEFKPTAAYSEYKIFVGSPDLQ</sequence>
<keyword evidence="1" id="KW-0732">Signal</keyword>
<dbReference type="AlphaFoldDB" id="A0A1G7LCZ2"/>
<dbReference type="OrthoDB" id="651756at2"/>
<organism evidence="2 3">
    <name type="scientific">Chitinophaga filiformis</name>
    <name type="common">Myxococcus filiformis</name>
    <name type="synonym">Flexibacter filiformis</name>
    <dbReference type="NCBI Taxonomy" id="104663"/>
    <lineage>
        <taxon>Bacteria</taxon>
        <taxon>Pseudomonadati</taxon>
        <taxon>Bacteroidota</taxon>
        <taxon>Chitinophagia</taxon>
        <taxon>Chitinophagales</taxon>
        <taxon>Chitinophagaceae</taxon>
        <taxon>Chitinophaga</taxon>
    </lineage>
</organism>
<feature type="signal peptide" evidence="1">
    <location>
        <begin position="1"/>
        <end position="22"/>
    </location>
</feature>
<dbReference type="Proteomes" id="UP000199045">
    <property type="component" value="Unassembled WGS sequence"/>
</dbReference>
<accession>A0A1G7LCZ2</accession>
<name>A0A1G7LCZ2_CHIFI</name>
<evidence type="ECO:0000256" key="1">
    <source>
        <dbReference type="SAM" id="SignalP"/>
    </source>
</evidence>
<dbReference type="STRING" id="104663.SAMN04488121_1029"/>
<dbReference type="EMBL" id="FNBN01000002">
    <property type="protein sequence ID" value="SDF46829.1"/>
    <property type="molecule type" value="Genomic_DNA"/>
</dbReference>
<reference evidence="2 3" key="1">
    <citation type="submission" date="2016-10" db="EMBL/GenBank/DDBJ databases">
        <authorList>
            <person name="de Groot N.N."/>
        </authorList>
    </citation>
    <scope>NUCLEOTIDE SEQUENCE [LARGE SCALE GENOMIC DNA]</scope>
    <source>
        <strain evidence="2 3">DSM 527</strain>
    </source>
</reference>
<evidence type="ECO:0000313" key="3">
    <source>
        <dbReference type="Proteomes" id="UP000199045"/>
    </source>
</evidence>
<gene>
    <name evidence="2" type="ORF">SAMN04488121_1029</name>
</gene>
<evidence type="ECO:0000313" key="2">
    <source>
        <dbReference type="EMBL" id="SDF46829.1"/>
    </source>
</evidence>
<evidence type="ECO:0008006" key="4">
    <source>
        <dbReference type="Google" id="ProtNLM"/>
    </source>
</evidence>
<protein>
    <recommendedName>
        <fullName evidence="4">Outer membrane lipoprotein-sorting protein</fullName>
    </recommendedName>
</protein>
<feature type="chain" id="PRO_5011466439" description="Outer membrane lipoprotein-sorting protein" evidence="1">
    <location>
        <begin position="23"/>
        <end position="251"/>
    </location>
</feature>